<feature type="compositionally biased region" description="Basic and acidic residues" evidence="1">
    <location>
        <begin position="63"/>
        <end position="76"/>
    </location>
</feature>
<evidence type="ECO:0000313" key="2">
    <source>
        <dbReference type="RefSeq" id="XP_028151403.1"/>
    </source>
</evidence>
<dbReference type="AlphaFoldDB" id="A0A6P7H105"/>
<protein>
    <submittedName>
        <fullName evidence="2">Uncharacterized protein LOC114344771</fullName>
    </submittedName>
</protein>
<sequence length="247" mass="29006">MSRSRSRSKRSYSSSSSESSRERYRKRNTMRETVEKSYTPKRKSKSQHPRQTRVRSTVRSSSSRRETERHLRDMPDATRRIAKLEALVEKLSRKSDVVQRNTTRDTVRSDCIPEFSPDNPNLSASKWLDKVDQLREINGWDDVSTIFHMQSRLVGMAKSWYHNLAEYNHTWNGWKRLILKSFPDHNDYAALLRKMLDRKKHKGETMTVYYFEKMELLRSCRITGKEAVSCLIDGLDENVVRNGARAG</sequence>
<dbReference type="RefSeq" id="XP_028151403.1">
    <property type="nucleotide sequence ID" value="XM_028295602.1"/>
</dbReference>
<feature type="compositionally biased region" description="Basic residues" evidence="1">
    <location>
        <begin position="1"/>
        <end position="10"/>
    </location>
</feature>
<feature type="non-terminal residue" evidence="2">
    <location>
        <position position="247"/>
    </location>
</feature>
<organism evidence="2">
    <name type="scientific">Diabrotica virgifera virgifera</name>
    <name type="common">western corn rootworm</name>
    <dbReference type="NCBI Taxonomy" id="50390"/>
    <lineage>
        <taxon>Eukaryota</taxon>
        <taxon>Metazoa</taxon>
        <taxon>Ecdysozoa</taxon>
        <taxon>Arthropoda</taxon>
        <taxon>Hexapoda</taxon>
        <taxon>Insecta</taxon>
        <taxon>Pterygota</taxon>
        <taxon>Neoptera</taxon>
        <taxon>Endopterygota</taxon>
        <taxon>Coleoptera</taxon>
        <taxon>Polyphaga</taxon>
        <taxon>Cucujiformia</taxon>
        <taxon>Chrysomeloidea</taxon>
        <taxon>Chrysomelidae</taxon>
        <taxon>Galerucinae</taxon>
        <taxon>Diabroticina</taxon>
        <taxon>Diabroticites</taxon>
        <taxon>Diabrotica</taxon>
    </lineage>
</organism>
<proteinExistence type="predicted"/>
<accession>A0A6P7H105</accession>
<dbReference type="InParanoid" id="A0A6P7H105"/>
<feature type="region of interest" description="Disordered" evidence="1">
    <location>
        <begin position="1"/>
        <end position="76"/>
    </location>
</feature>
<evidence type="ECO:0000256" key="1">
    <source>
        <dbReference type="SAM" id="MobiDB-lite"/>
    </source>
</evidence>
<feature type="compositionally biased region" description="Basic residues" evidence="1">
    <location>
        <begin position="39"/>
        <end position="53"/>
    </location>
</feature>
<name>A0A6P7H105_DIAVI</name>
<gene>
    <name evidence="2" type="primary">LOC114344771</name>
</gene>
<reference evidence="2" key="1">
    <citation type="submission" date="2025-08" db="UniProtKB">
        <authorList>
            <consortium name="RefSeq"/>
        </authorList>
    </citation>
    <scope>IDENTIFICATION</scope>
    <source>
        <tissue evidence="2">Whole insect</tissue>
    </source>
</reference>